<dbReference type="OMA" id="IGRFKEM"/>
<dbReference type="Gene3D" id="3.40.50.12780">
    <property type="entry name" value="N-terminal domain of ligase-like"/>
    <property type="match status" value="1"/>
</dbReference>
<evidence type="ECO:0000256" key="2">
    <source>
        <dbReference type="ARBA" id="ARBA00022598"/>
    </source>
</evidence>
<organism evidence="5">
    <name type="scientific">Capitella teleta</name>
    <name type="common">Polychaete worm</name>
    <dbReference type="NCBI Taxonomy" id="283909"/>
    <lineage>
        <taxon>Eukaryota</taxon>
        <taxon>Metazoa</taxon>
        <taxon>Spiralia</taxon>
        <taxon>Lophotrochozoa</taxon>
        <taxon>Annelida</taxon>
        <taxon>Polychaeta</taxon>
        <taxon>Sedentaria</taxon>
        <taxon>Scolecida</taxon>
        <taxon>Capitellidae</taxon>
        <taxon>Capitella</taxon>
    </lineage>
</organism>
<accession>R7UBT0</accession>
<evidence type="ECO:0000313" key="7">
    <source>
        <dbReference type="Proteomes" id="UP000014760"/>
    </source>
</evidence>
<dbReference type="Pfam" id="PF00501">
    <property type="entry name" value="AMP-binding"/>
    <property type="match status" value="1"/>
</dbReference>
<evidence type="ECO:0008006" key="8">
    <source>
        <dbReference type="Google" id="ProtNLM"/>
    </source>
</evidence>
<gene>
    <name evidence="5" type="ORF">CAPTEDRAFT_202507</name>
</gene>
<dbReference type="STRING" id="283909.R7UBT0"/>
<protein>
    <recommendedName>
        <fullName evidence="8">4-coumarate--CoA ligase</fullName>
    </recommendedName>
</protein>
<dbReference type="Pfam" id="PF13193">
    <property type="entry name" value="AMP-binding_C"/>
    <property type="match status" value="1"/>
</dbReference>
<dbReference type="GO" id="GO:0016405">
    <property type="term" value="F:CoA-ligase activity"/>
    <property type="evidence" value="ECO:0007669"/>
    <property type="project" value="TreeGrafter"/>
</dbReference>
<feature type="domain" description="AMP-dependent synthetase/ligase" evidence="3">
    <location>
        <begin position="26"/>
        <end position="402"/>
    </location>
</feature>
<reference evidence="5 7" key="2">
    <citation type="journal article" date="2013" name="Nature">
        <title>Insights into bilaterian evolution from three spiralian genomes.</title>
        <authorList>
            <person name="Simakov O."/>
            <person name="Marletaz F."/>
            <person name="Cho S.J."/>
            <person name="Edsinger-Gonzales E."/>
            <person name="Havlak P."/>
            <person name="Hellsten U."/>
            <person name="Kuo D.H."/>
            <person name="Larsson T."/>
            <person name="Lv J."/>
            <person name="Arendt D."/>
            <person name="Savage R."/>
            <person name="Osoegawa K."/>
            <person name="de Jong P."/>
            <person name="Grimwood J."/>
            <person name="Chapman J.A."/>
            <person name="Shapiro H."/>
            <person name="Aerts A."/>
            <person name="Otillar R.P."/>
            <person name="Terry A.Y."/>
            <person name="Boore J.L."/>
            <person name="Grigoriev I.V."/>
            <person name="Lindberg D.R."/>
            <person name="Seaver E.C."/>
            <person name="Weisblat D.A."/>
            <person name="Putnam N.H."/>
            <person name="Rokhsar D.S."/>
        </authorList>
    </citation>
    <scope>NUCLEOTIDE SEQUENCE</scope>
    <source>
        <strain evidence="5 7">I ESC-2004</strain>
    </source>
</reference>
<dbReference type="FunFam" id="3.30.300.30:FF:000007">
    <property type="entry name" value="4-coumarate--CoA ligase 2"/>
    <property type="match status" value="1"/>
</dbReference>
<dbReference type="InterPro" id="IPR000873">
    <property type="entry name" value="AMP-dep_synth/lig_dom"/>
</dbReference>
<evidence type="ECO:0000256" key="1">
    <source>
        <dbReference type="ARBA" id="ARBA00006432"/>
    </source>
</evidence>
<dbReference type="PANTHER" id="PTHR24096:SF149">
    <property type="entry name" value="AMP-BINDING DOMAIN-CONTAINING PROTEIN-RELATED"/>
    <property type="match status" value="1"/>
</dbReference>
<sequence>MPISSVYPSVPLVDTVDFWSLVQIKISKYMDRVCMIDGATEAKVTYKEFHSQVLRMRNNLWQRGMRKGDVFMNLTPNSNQAPVVMFACLSLGGIYTASNPVFTPGEIRTQLLDSNTRFFATTQLLLPVATEALKGIDLKLLIVYDSVGRAAVSFEDMLDPATPEAPKVTIHPREDIALMLFTSGTTGKPKGALISHYNLVSNNLQASSELSYFHGDDSVSSTVFFVPLFHIFGIFLFPHAITHGKTVVFMAKFHVEDYLSLLCKYQTPVAAVAPPIATLLAKSPIIDRYDLSFLRHLFVGAAPVLPSIEQAVKKRLPHLELRQTMGMTEMGLALVIPKGRNVQGSAGLMLPKTECKVKNSPDMHVLNICVCFKVVDPNSGGELTANQEGEVCFRGPQTMVGYMNNPEATEKAIDKDGWLATGDIGYYNRDGYIFITDRLKEVIKCKGFQVIPSMLESLLMEHDAVADAAVIGIPDDYSGEIPKAFVVLKENKTATSKEIQGFVAGKVAPYKHLKGGVQFIDMIPKSVTGKVLRRVLKEKNGSVSGANNYFQSEAN</sequence>
<dbReference type="InterPro" id="IPR042099">
    <property type="entry name" value="ANL_N_sf"/>
</dbReference>
<keyword evidence="2" id="KW-0436">Ligase</keyword>
<dbReference type="HOGENOM" id="CLU_000022_59_2_1"/>
<evidence type="ECO:0000259" key="4">
    <source>
        <dbReference type="Pfam" id="PF13193"/>
    </source>
</evidence>
<dbReference type="SUPFAM" id="SSF56801">
    <property type="entry name" value="Acetyl-CoA synthetase-like"/>
    <property type="match status" value="1"/>
</dbReference>
<dbReference type="EMBL" id="KB305236">
    <property type="protein sequence ID" value="ELU01263.1"/>
    <property type="molecule type" value="Genomic_DNA"/>
</dbReference>
<evidence type="ECO:0000259" key="3">
    <source>
        <dbReference type="Pfam" id="PF00501"/>
    </source>
</evidence>
<evidence type="ECO:0000313" key="5">
    <source>
        <dbReference type="EMBL" id="ELU01263.1"/>
    </source>
</evidence>
<dbReference type="Gene3D" id="3.30.300.30">
    <property type="match status" value="1"/>
</dbReference>
<dbReference type="InterPro" id="IPR045851">
    <property type="entry name" value="AMP-bd_C_sf"/>
</dbReference>
<name>R7UBT0_CAPTE</name>
<keyword evidence="7" id="KW-1185">Reference proteome</keyword>
<proteinExistence type="inferred from homology"/>
<reference evidence="6" key="3">
    <citation type="submission" date="2015-06" db="UniProtKB">
        <authorList>
            <consortium name="EnsemblMetazoa"/>
        </authorList>
    </citation>
    <scope>IDENTIFICATION</scope>
</reference>
<dbReference type="CDD" id="cd05911">
    <property type="entry name" value="Firefly_Luc_like"/>
    <property type="match status" value="1"/>
</dbReference>
<dbReference type="PROSITE" id="PS00455">
    <property type="entry name" value="AMP_BINDING"/>
    <property type="match status" value="1"/>
</dbReference>
<dbReference type="EnsemblMetazoa" id="CapteT202507">
    <property type="protein sequence ID" value="CapteP202507"/>
    <property type="gene ID" value="CapteG202507"/>
</dbReference>
<dbReference type="OrthoDB" id="6475404at2759"/>
<reference evidence="7" key="1">
    <citation type="submission" date="2012-12" db="EMBL/GenBank/DDBJ databases">
        <authorList>
            <person name="Hellsten U."/>
            <person name="Grimwood J."/>
            <person name="Chapman J.A."/>
            <person name="Shapiro H."/>
            <person name="Aerts A."/>
            <person name="Otillar R.P."/>
            <person name="Terry A.Y."/>
            <person name="Boore J.L."/>
            <person name="Simakov O."/>
            <person name="Marletaz F."/>
            <person name="Cho S.-J."/>
            <person name="Edsinger-Gonzales E."/>
            <person name="Havlak P."/>
            <person name="Kuo D.-H."/>
            <person name="Larsson T."/>
            <person name="Lv J."/>
            <person name="Arendt D."/>
            <person name="Savage R."/>
            <person name="Osoegawa K."/>
            <person name="de Jong P."/>
            <person name="Lindberg D.R."/>
            <person name="Seaver E.C."/>
            <person name="Weisblat D.A."/>
            <person name="Putnam N.H."/>
            <person name="Grigoriev I.V."/>
            <person name="Rokhsar D.S."/>
        </authorList>
    </citation>
    <scope>NUCLEOTIDE SEQUENCE</scope>
    <source>
        <strain evidence="7">I ESC-2004</strain>
    </source>
</reference>
<dbReference type="InterPro" id="IPR025110">
    <property type="entry name" value="AMP-bd_C"/>
</dbReference>
<dbReference type="PANTHER" id="PTHR24096">
    <property type="entry name" value="LONG-CHAIN-FATTY-ACID--COA LIGASE"/>
    <property type="match status" value="1"/>
</dbReference>
<dbReference type="AlphaFoldDB" id="R7UBT0"/>
<evidence type="ECO:0000313" key="6">
    <source>
        <dbReference type="EnsemblMetazoa" id="CapteP202507"/>
    </source>
</evidence>
<comment type="similarity">
    <text evidence="1">Belongs to the ATP-dependent AMP-binding enzyme family.</text>
</comment>
<feature type="domain" description="AMP-binding enzyme C-terminal" evidence="4">
    <location>
        <begin position="455"/>
        <end position="530"/>
    </location>
</feature>
<dbReference type="Proteomes" id="UP000014760">
    <property type="component" value="Unassembled WGS sequence"/>
</dbReference>
<dbReference type="EMBL" id="AMQN01009351">
    <property type="status" value="NOT_ANNOTATED_CDS"/>
    <property type="molecule type" value="Genomic_DNA"/>
</dbReference>
<dbReference type="InterPro" id="IPR020845">
    <property type="entry name" value="AMP-binding_CS"/>
</dbReference>